<evidence type="ECO:0000313" key="1">
    <source>
        <dbReference type="EMBL" id="KAI5074130.1"/>
    </source>
</evidence>
<dbReference type="AlphaFoldDB" id="A0A9D4UU34"/>
<protein>
    <submittedName>
        <fullName evidence="1">Uncharacterized protein</fullName>
    </submittedName>
</protein>
<evidence type="ECO:0000313" key="2">
    <source>
        <dbReference type="Proteomes" id="UP000886520"/>
    </source>
</evidence>
<comment type="caution">
    <text evidence="1">The sequence shown here is derived from an EMBL/GenBank/DDBJ whole genome shotgun (WGS) entry which is preliminary data.</text>
</comment>
<keyword evidence="2" id="KW-1185">Reference proteome</keyword>
<gene>
    <name evidence="1" type="ORF">GOP47_0010091</name>
</gene>
<name>A0A9D4UU34_ADICA</name>
<organism evidence="1 2">
    <name type="scientific">Adiantum capillus-veneris</name>
    <name type="common">Maidenhair fern</name>
    <dbReference type="NCBI Taxonomy" id="13818"/>
    <lineage>
        <taxon>Eukaryota</taxon>
        <taxon>Viridiplantae</taxon>
        <taxon>Streptophyta</taxon>
        <taxon>Embryophyta</taxon>
        <taxon>Tracheophyta</taxon>
        <taxon>Polypodiopsida</taxon>
        <taxon>Polypodiidae</taxon>
        <taxon>Polypodiales</taxon>
        <taxon>Pteridineae</taxon>
        <taxon>Pteridaceae</taxon>
        <taxon>Vittarioideae</taxon>
        <taxon>Adiantum</taxon>
    </lineage>
</organism>
<dbReference type="EMBL" id="JABFUD020000010">
    <property type="protein sequence ID" value="KAI5074130.1"/>
    <property type="molecule type" value="Genomic_DNA"/>
</dbReference>
<accession>A0A9D4UU34</accession>
<sequence>MTPKDWYLKWTVGPVIDPKSEIIRGDDYDVVKVGARGKHALAQSPLIRYTLEYWKDLQICHHLDPMHISKNVGHSLWKHLVGWKGIAVERNDLKDQNSKPNLWPLSDETRRETTYEPAPWVLTTEEL</sequence>
<reference evidence="1" key="1">
    <citation type="submission" date="2021-01" db="EMBL/GenBank/DDBJ databases">
        <title>Adiantum capillus-veneris genome.</title>
        <authorList>
            <person name="Fang Y."/>
            <person name="Liao Q."/>
        </authorList>
    </citation>
    <scope>NUCLEOTIDE SEQUENCE</scope>
    <source>
        <strain evidence="1">H3</strain>
        <tissue evidence="1">Leaf</tissue>
    </source>
</reference>
<dbReference type="OrthoDB" id="1932595at2759"/>
<dbReference type="Proteomes" id="UP000886520">
    <property type="component" value="Chromosome 10"/>
</dbReference>
<proteinExistence type="predicted"/>